<dbReference type="PROSITE" id="PS50090">
    <property type="entry name" value="MYB_LIKE"/>
    <property type="match status" value="1"/>
</dbReference>
<protein>
    <submittedName>
        <fullName evidence="4">Uncharacterized protein</fullName>
    </submittedName>
</protein>
<dbReference type="PROSITE" id="PS51294">
    <property type="entry name" value="HTH_MYB"/>
    <property type="match status" value="1"/>
</dbReference>
<feature type="domain" description="HTH myb-type" evidence="3">
    <location>
        <begin position="508"/>
        <end position="559"/>
    </location>
</feature>
<dbReference type="Pfam" id="PF00249">
    <property type="entry name" value="Myb_DNA-binding"/>
    <property type="match status" value="1"/>
</dbReference>
<accession>A0A835RE12</accession>
<dbReference type="Gene3D" id="1.10.246.220">
    <property type="match status" value="1"/>
</dbReference>
<dbReference type="InterPro" id="IPR017930">
    <property type="entry name" value="Myb_dom"/>
</dbReference>
<dbReference type="PANTHER" id="PTHR46993">
    <property type="entry name" value="MYB TRANSCRIPTION FACTOR"/>
    <property type="match status" value="1"/>
</dbReference>
<reference evidence="4 5" key="1">
    <citation type="journal article" date="2020" name="Nat. Food">
        <title>A phased Vanilla planifolia genome enables genetic improvement of flavour and production.</title>
        <authorList>
            <person name="Hasing T."/>
            <person name="Tang H."/>
            <person name="Brym M."/>
            <person name="Khazi F."/>
            <person name="Huang T."/>
            <person name="Chambers A.H."/>
        </authorList>
    </citation>
    <scope>NUCLEOTIDE SEQUENCE [LARGE SCALE GENOMIC DNA]</scope>
    <source>
        <tissue evidence="4">Leaf</tissue>
    </source>
</reference>
<dbReference type="CDD" id="cd11660">
    <property type="entry name" value="SANT_TRF"/>
    <property type="match status" value="1"/>
</dbReference>
<dbReference type="OrthoDB" id="664249at2759"/>
<sequence>MAVRFFSAASPQLPQSLLRHPLSSPRTRPPADDLASSWILEFVLRQPIPDWLVHEIFLALPFSSCFFHPHLRKAILLFRLTSELRQLTFSEQTLSSLELIEDLDRLRGSTPSDRMKAAYCAVAVECTASALRRSAVDFADTVGRIWMCRIADLAQSEAAVGLVSDELIEWANKIERWLPSGAGGEALLYKDIKEAIQLLSAYLDEAIEDMGPPVLEIAAMEVLDNTTNVGGAAEKVGDAFTVCYNSLGKLDERDKGLQEDVVGLQRECLHGVFPGVPNYDGIREISGALEDVSGKELESSGIRDESGRLRNASAKQGCDTGLVVELDVNSGELKGQALDGGQAMPDHVGVINNLAPDEVLKVKEALKKSYLELRMAVEDPLPQVQAFAAAVLASTQRSSMANGGLPVSSVELVAGETVGVDAGKVHLEGSHVTKECSKDAEPSNHENVAHHSIFDRNPTAHMSEWSDETLSSLEKSPAHLEKLCKPKRRTAIPHLINGKLIKRRPVKKWSSLEESTLREAVAKYGKGNWKLILSRFAEVFEERTEVDLKDKWRFMSRNIC</sequence>
<dbReference type="EMBL" id="JADCNM010000004">
    <property type="protein sequence ID" value="KAG0487199.1"/>
    <property type="molecule type" value="Genomic_DNA"/>
</dbReference>
<dbReference type="InterPro" id="IPR001005">
    <property type="entry name" value="SANT/Myb"/>
</dbReference>
<evidence type="ECO:0000313" key="4">
    <source>
        <dbReference type="EMBL" id="KAG0487199.1"/>
    </source>
</evidence>
<dbReference type="SUPFAM" id="SSF46689">
    <property type="entry name" value="Homeodomain-like"/>
    <property type="match status" value="1"/>
</dbReference>
<dbReference type="InterPro" id="IPR009057">
    <property type="entry name" value="Homeodomain-like_sf"/>
</dbReference>
<feature type="domain" description="Myb-like" evidence="2">
    <location>
        <begin position="508"/>
        <end position="556"/>
    </location>
</feature>
<organism evidence="4 5">
    <name type="scientific">Vanilla planifolia</name>
    <name type="common">Vanilla</name>
    <dbReference type="NCBI Taxonomy" id="51239"/>
    <lineage>
        <taxon>Eukaryota</taxon>
        <taxon>Viridiplantae</taxon>
        <taxon>Streptophyta</taxon>
        <taxon>Embryophyta</taxon>
        <taxon>Tracheophyta</taxon>
        <taxon>Spermatophyta</taxon>
        <taxon>Magnoliopsida</taxon>
        <taxon>Liliopsida</taxon>
        <taxon>Asparagales</taxon>
        <taxon>Orchidaceae</taxon>
        <taxon>Vanilloideae</taxon>
        <taxon>Vanilleae</taxon>
        <taxon>Vanilla</taxon>
    </lineage>
</organism>
<dbReference type="AlphaFoldDB" id="A0A835RE12"/>
<dbReference type="SMART" id="SM00717">
    <property type="entry name" value="SANT"/>
    <property type="match status" value="1"/>
</dbReference>
<evidence type="ECO:0000259" key="2">
    <source>
        <dbReference type="PROSITE" id="PS50090"/>
    </source>
</evidence>
<evidence type="ECO:0000256" key="1">
    <source>
        <dbReference type="ARBA" id="ARBA00023125"/>
    </source>
</evidence>
<dbReference type="Proteomes" id="UP000639772">
    <property type="component" value="Unassembled WGS sequence"/>
</dbReference>
<dbReference type="GO" id="GO:0003677">
    <property type="term" value="F:DNA binding"/>
    <property type="evidence" value="ECO:0007669"/>
    <property type="project" value="UniProtKB-KW"/>
</dbReference>
<evidence type="ECO:0000313" key="5">
    <source>
        <dbReference type="Proteomes" id="UP000639772"/>
    </source>
</evidence>
<comment type="caution">
    <text evidence="4">The sequence shown here is derived from an EMBL/GenBank/DDBJ whole genome shotgun (WGS) entry which is preliminary data.</text>
</comment>
<name>A0A835RE12_VANPL</name>
<proteinExistence type="predicted"/>
<evidence type="ECO:0000259" key="3">
    <source>
        <dbReference type="PROSITE" id="PS51294"/>
    </source>
</evidence>
<gene>
    <name evidence="4" type="ORF">HPP92_009294</name>
</gene>
<keyword evidence="1" id="KW-0238">DNA-binding</keyword>
<dbReference type="PANTHER" id="PTHR46993:SF6">
    <property type="entry name" value="MYB TRANSCRIPTION FACTOR"/>
    <property type="match status" value="1"/>
</dbReference>